<keyword evidence="10 11" id="KW-0472">Membrane</keyword>
<protein>
    <recommendedName>
        <fullName evidence="11">Zinc metalloprotease</fullName>
        <ecNumber evidence="11">3.4.24.-</ecNumber>
    </recommendedName>
</protein>
<dbReference type="SMART" id="SM00228">
    <property type="entry name" value="PDZ"/>
    <property type="match status" value="1"/>
</dbReference>
<gene>
    <name evidence="13" type="primary">rseP</name>
    <name evidence="13" type="ORF">ENJ40_03380</name>
</gene>
<evidence type="ECO:0000256" key="2">
    <source>
        <dbReference type="ARBA" id="ARBA00004141"/>
    </source>
</evidence>
<dbReference type="SUPFAM" id="SSF50156">
    <property type="entry name" value="PDZ domain-like"/>
    <property type="match status" value="1"/>
</dbReference>
<dbReference type="InterPro" id="IPR008915">
    <property type="entry name" value="Peptidase_M50"/>
</dbReference>
<dbReference type="InterPro" id="IPR041489">
    <property type="entry name" value="PDZ_6"/>
</dbReference>
<dbReference type="NCBIfam" id="TIGR00054">
    <property type="entry name" value="RIP metalloprotease RseP"/>
    <property type="match status" value="1"/>
</dbReference>
<evidence type="ECO:0000259" key="12">
    <source>
        <dbReference type="PROSITE" id="PS50106"/>
    </source>
</evidence>
<evidence type="ECO:0000256" key="4">
    <source>
        <dbReference type="ARBA" id="ARBA00022670"/>
    </source>
</evidence>
<comment type="caution">
    <text evidence="13">The sequence shown here is derived from an EMBL/GenBank/DDBJ whole genome shotgun (WGS) entry which is preliminary data.</text>
</comment>
<evidence type="ECO:0000256" key="11">
    <source>
        <dbReference type="RuleBase" id="RU362031"/>
    </source>
</evidence>
<dbReference type="GO" id="GO:0004222">
    <property type="term" value="F:metalloendopeptidase activity"/>
    <property type="evidence" value="ECO:0007669"/>
    <property type="project" value="InterPro"/>
</dbReference>
<evidence type="ECO:0000256" key="9">
    <source>
        <dbReference type="ARBA" id="ARBA00023049"/>
    </source>
</evidence>
<evidence type="ECO:0000256" key="3">
    <source>
        <dbReference type="ARBA" id="ARBA00007931"/>
    </source>
</evidence>
<dbReference type="InterPro" id="IPR004387">
    <property type="entry name" value="Pept_M50_Zn"/>
</dbReference>
<organism evidence="13">
    <name type="scientific">Thermosulfurimonas dismutans</name>
    <dbReference type="NCBI Taxonomy" id="999894"/>
    <lineage>
        <taxon>Bacteria</taxon>
        <taxon>Pseudomonadati</taxon>
        <taxon>Thermodesulfobacteriota</taxon>
        <taxon>Thermodesulfobacteria</taxon>
        <taxon>Thermodesulfobacteriales</taxon>
        <taxon>Thermodesulfobacteriaceae</taxon>
        <taxon>Thermosulfurimonas</taxon>
    </lineage>
</organism>
<feature type="transmembrane region" description="Helical" evidence="11">
    <location>
        <begin position="94"/>
        <end position="117"/>
    </location>
</feature>
<dbReference type="PANTHER" id="PTHR42837:SF2">
    <property type="entry name" value="MEMBRANE METALLOPROTEASE ARASP2, CHLOROPLASTIC-RELATED"/>
    <property type="match status" value="1"/>
</dbReference>
<keyword evidence="4" id="KW-0645">Protease</keyword>
<feature type="domain" description="PDZ" evidence="12">
    <location>
        <begin position="127"/>
        <end position="192"/>
    </location>
</feature>
<name>A0A7C3CXD9_9BACT</name>
<dbReference type="AlphaFoldDB" id="A0A7C3CXD9"/>
<evidence type="ECO:0000256" key="10">
    <source>
        <dbReference type="ARBA" id="ARBA00023136"/>
    </source>
</evidence>
<evidence type="ECO:0000256" key="6">
    <source>
        <dbReference type="ARBA" id="ARBA00022801"/>
    </source>
</evidence>
<feature type="transmembrane region" description="Helical" evidence="11">
    <location>
        <begin position="330"/>
        <end position="351"/>
    </location>
</feature>
<dbReference type="CDD" id="cd06163">
    <property type="entry name" value="S2P-M50_PDZ_RseP-like"/>
    <property type="match status" value="1"/>
</dbReference>
<sequence>MLTVVAALFVLSLLIIFHEWGHFLAARLCGVQVLRFSVGFGPRLLGKTIGETEFCLSAVPLGGYVKLLGEGEEEIPPHLRDRAFSARPLGQRAFIVFAGPLFNFLLAWFIFTLFFAVKGKPLLLPEVGKVLDNGPAAQAGIQPGDLVTAVNGVPVRTWDDLTRLVRSHGSRPLVLRIKRKEETLTIRLRPQIRTVKNLFGEEVRVPVIGIVASGRFVTQKIPPHRAFTEGLIRTLALIKLTLVAIVKLVERVLPLSSLGGPLLIAQMAGQQAREGFMALLLFAGILSVNLGVINLLPIPMLDGGHLFFYGIEALRGRPLSLRTRERIQKVGLALLLALMVLVFYNDLARLFPRWVPHLSRP</sequence>
<keyword evidence="11" id="KW-0479">Metal-binding</keyword>
<evidence type="ECO:0000256" key="7">
    <source>
        <dbReference type="ARBA" id="ARBA00022833"/>
    </source>
</evidence>
<dbReference type="InterPro" id="IPR036034">
    <property type="entry name" value="PDZ_sf"/>
</dbReference>
<evidence type="ECO:0000256" key="5">
    <source>
        <dbReference type="ARBA" id="ARBA00022692"/>
    </source>
</evidence>
<evidence type="ECO:0000256" key="1">
    <source>
        <dbReference type="ARBA" id="ARBA00001947"/>
    </source>
</evidence>
<feature type="transmembrane region" description="Helical" evidence="11">
    <location>
        <begin position="276"/>
        <end position="296"/>
    </location>
</feature>
<keyword evidence="6 11" id="KW-0378">Hydrolase</keyword>
<dbReference type="Proteomes" id="UP000886043">
    <property type="component" value="Unassembled WGS sequence"/>
</dbReference>
<reference evidence="13" key="1">
    <citation type="journal article" date="2020" name="mSystems">
        <title>Genome- and Community-Level Interaction Insights into Carbon Utilization and Element Cycling Functions of Hydrothermarchaeota in Hydrothermal Sediment.</title>
        <authorList>
            <person name="Zhou Z."/>
            <person name="Liu Y."/>
            <person name="Xu W."/>
            <person name="Pan J."/>
            <person name="Luo Z.H."/>
            <person name="Li M."/>
        </authorList>
    </citation>
    <scope>NUCLEOTIDE SEQUENCE [LARGE SCALE GENOMIC DNA]</scope>
    <source>
        <strain evidence="13">HyVt-483</strain>
    </source>
</reference>
<keyword evidence="9 11" id="KW-0482">Metalloprotease</keyword>
<keyword evidence="8 11" id="KW-1133">Transmembrane helix</keyword>
<dbReference type="InterPro" id="IPR001478">
    <property type="entry name" value="PDZ"/>
</dbReference>
<comment type="cofactor">
    <cofactor evidence="1 11">
        <name>Zn(2+)</name>
        <dbReference type="ChEBI" id="CHEBI:29105"/>
    </cofactor>
</comment>
<keyword evidence="7 11" id="KW-0862">Zinc</keyword>
<dbReference type="GO" id="GO:0016020">
    <property type="term" value="C:membrane"/>
    <property type="evidence" value="ECO:0007669"/>
    <property type="project" value="UniProtKB-SubCell"/>
</dbReference>
<dbReference type="EMBL" id="DRMH01000037">
    <property type="protein sequence ID" value="HFC97488.1"/>
    <property type="molecule type" value="Genomic_DNA"/>
</dbReference>
<dbReference type="Gene3D" id="2.30.42.10">
    <property type="match status" value="1"/>
</dbReference>
<dbReference type="CDD" id="cd23081">
    <property type="entry name" value="cpPDZ_EcRseP-like"/>
    <property type="match status" value="1"/>
</dbReference>
<evidence type="ECO:0000256" key="8">
    <source>
        <dbReference type="ARBA" id="ARBA00022989"/>
    </source>
</evidence>
<dbReference type="EC" id="3.4.24.-" evidence="11"/>
<dbReference type="PANTHER" id="PTHR42837">
    <property type="entry name" value="REGULATOR OF SIGMA-E PROTEASE RSEP"/>
    <property type="match status" value="1"/>
</dbReference>
<keyword evidence="5 11" id="KW-0812">Transmembrane</keyword>
<comment type="subcellular location">
    <subcellularLocation>
        <location evidence="2">Membrane</location>
        <topology evidence="2">Multi-pass membrane protein</topology>
    </subcellularLocation>
</comment>
<evidence type="ECO:0000313" key="13">
    <source>
        <dbReference type="EMBL" id="HFC97488.1"/>
    </source>
</evidence>
<dbReference type="Pfam" id="PF17820">
    <property type="entry name" value="PDZ_6"/>
    <property type="match status" value="1"/>
</dbReference>
<dbReference type="GO" id="GO:0046872">
    <property type="term" value="F:metal ion binding"/>
    <property type="evidence" value="ECO:0007669"/>
    <property type="project" value="UniProtKB-KW"/>
</dbReference>
<comment type="similarity">
    <text evidence="3 11">Belongs to the peptidase M50B family.</text>
</comment>
<dbReference type="GO" id="GO:0006508">
    <property type="term" value="P:proteolysis"/>
    <property type="evidence" value="ECO:0007669"/>
    <property type="project" value="UniProtKB-KW"/>
</dbReference>
<proteinExistence type="inferred from homology"/>
<accession>A0A7C3CXD9</accession>
<dbReference type="Pfam" id="PF02163">
    <property type="entry name" value="Peptidase_M50"/>
    <property type="match status" value="1"/>
</dbReference>
<dbReference type="PROSITE" id="PS50106">
    <property type="entry name" value="PDZ"/>
    <property type="match status" value="1"/>
</dbReference>